<feature type="region of interest" description="Disordered" evidence="3">
    <location>
        <begin position="1263"/>
        <end position="1290"/>
    </location>
</feature>
<reference evidence="5 6" key="1">
    <citation type="journal article" date="2007" name="Nature">
        <title>Evolution of genes and genomes on the Drosophila phylogeny.</title>
        <authorList>
            <consortium name="Drosophila 12 Genomes Consortium"/>
            <person name="Clark A.G."/>
            <person name="Eisen M.B."/>
            <person name="Smith D.R."/>
            <person name="Bergman C.M."/>
            <person name="Oliver B."/>
            <person name="Markow T.A."/>
            <person name="Kaufman T.C."/>
            <person name="Kellis M."/>
            <person name="Gelbart W."/>
            <person name="Iyer V.N."/>
            <person name="Pollard D.A."/>
            <person name="Sackton T.B."/>
            <person name="Larracuente A.M."/>
            <person name="Singh N.D."/>
            <person name="Abad J.P."/>
            <person name="Abt D.N."/>
            <person name="Adryan B."/>
            <person name="Aguade M."/>
            <person name="Akashi H."/>
            <person name="Anderson W.W."/>
            <person name="Aquadro C.F."/>
            <person name="Ardell D.H."/>
            <person name="Arguello R."/>
            <person name="Artieri C.G."/>
            <person name="Barbash D.A."/>
            <person name="Barker D."/>
            <person name="Barsanti P."/>
            <person name="Batterham P."/>
            <person name="Batzoglou S."/>
            <person name="Begun D."/>
            <person name="Bhutkar A."/>
            <person name="Blanco E."/>
            <person name="Bosak S.A."/>
            <person name="Bradley R.K."/>
            <person name="Brand A.D."/>
            <person name="Brent M.R."/>
            <person name="Brooks A.N."/>
            <person name="Brown R.H."/>
            <person name="Butlin R.K."/>
            <person name="Caggese C."/>
            <person name="Calvi B.R."/>
            <person name="Bernardo de Carvalho A."/>
            <person name="Caspi A."/>
            <person name="Castrezana S."/>
            <person name="Celniker S.E."/>
            <person name="Chang J.L."/>
            <person name="Chapple C."/>
            <person name="Chatterji S."/>
            <person name="Chinwalla A."/>
            <person name="Civetta A."/>
            <person name="Clifton S.W."/>
            <person name="Comeron J.M."/>
            <person name="Costello J.C."/>
            <person name="Coyne J.A."/>
            <person name="Daub J."/>
            <person name="David R.G."/>
            <person name="Delcher A.L."/>
            <person name="Delehaunty K."/>
            <person name="Do C.B."/>
            <person name="Ebling H."/>
            <person name="Edwards K."/>
            <person name="Eickbush T."/>
            <person name="Evans J.D."/>
            <person name="Filipski A."/>
            <person name="Findeiss S."/>
            <person name="Freyhult E."/>
            <person name="Fulton L."/>
            <person name="Fulton R."/>
            <person name="Garcia A.C."/>
            <person name="Gardiner A."/>
            <person name="Garfield D.A."/>
            <person name="Garvin B.E."/>
            <person name="Gibson G."/>
            <person name="Gilbert D."/>
            <person name="Gnerre S."/>
            <person name="Godfrey J."/>
            <person name="Good R."/>
            <person name="Gotea V."/>
            <person name="Gravely B."/>
            <person name="Greenberg A.J."/>
            <person name="Griffiths-Jones S."/>
            <person name="Gross S."/>
            <person name="Guigo R."/>
            <person name="Gustafson E.A."/>
            <person name="Haerty W."/>
            <person name="Hahn M.W."/>
            <person name="Halligan D.L."/>
            <person name="Halpern A.L."/>
            <person name="Halter G.M."/>
            <person name="Han M.V."/>
            <person name="Heger A."/>
            <person name="Hillier L."/>
            <person name="Hinrichs A.S."/>
            <person name="Holmes I."/>
            <person name="Hoskins R.A."/>
            <person name="Hubisz M.J."/>
            <person name="Hultmark D."/>
            <person name="Huntley M.A."/>
            <person name="Jaffe D.B."/>
            <person name="Jagadeeshan S."/>
            <person name="Jeck W.R."/>
            <person name="Johnson J."/>
            <person name="Jones C.D."/>
            <person name="Jordan W.C."/>
            <person name="Karpen G.H."/>
            <person name="Kataoka E."/>
            <person name="Keightley P.D."/>
            <person name="Kheradpour P."/>
            <person name="Kirkness E.F."/>
            <person name="Koerich L.B."/>
            <person name="Kristiansen K."/>
            <person name="Kudrna D."/>
            <person name="Kulathinal R.J."/>
            <person name="Kumar S."/>
            <person name="Kwok R."/>
            <person name="Lander E."/>
            <person name="Langley C.H."/>
            <person name="Lapoint R."/>
            <person name="Lazzaro B.P."/>
            <person name="Lee S.J."/>
            <person name="Levesque L."/>
            <person name="Li R."/>
            <person name="Lin C.F."/>
            <person name="Lin M.F."/>
            <person name="Lindblad-Toh K."/>
            <person name="Llopart A."/>
            <person name="Long M."/>
            <person name="Low L."/>
            <person name="Lozovsky E."/>
            <person name="Lu J."/>
            <person name="Luo M."/>
            <person name="Machado C.A."/>
            <person name="Makalowski W."/>
            <person name="Marzo M."/>
            <person name="Matsuda M."/>
            <person name="Matzkin L."/>
            <person name="McAllister B."/>
            <person name="McBride C.S."/>
            <person name="McKernan B."/>
            <person name="McKernan K."/>
            <person name="Mendez-Lago M."/>
            <person name="Minx P."/>
            <person name="Mollenhauer M.U."/>
            <person name="Montooth K."/>
            <person name="Mount S.M."/>
            <person name="Mu X."/>
            <person name="Myers E."/>
            <person name="Negre B."/>
            <person name="Newfeld S."/>
            <person name="Nielsen R."/>
            <person name="Noor M.A."/>
            <person name="O'Grady P."/>
            <person name="Pachter L."/>
            <person name="Papaceit M."/>
            <person name="Parisi M.J."/>
            <person name="Parisi M."/>
            <person name="Parts L."/>
            <person name="Pedersen J.S."/>
            <person name="Pesole G."/>
            <person name="Phillippy A.M."/>
            <person name="Ponting C.P."/>
            <person name="Pop M."/>
            <person name="Porcelli D."/>
            <person name="Powell J.R."/>
            <person name="Prohaska S."/>
            <person name="Pruitt K."/>
            <person name="Puig M."/>
            <person name="Quesneville H."/>
            <person name="Ram K.R."/>
            <person name="Rand D."/>
            <person name="Rasmussen M.D."/>
            <person name="Reed L.K."/>
            <person name="Reenan R."/>
            <person name="Reily A."/>
            <person name="Remington K.A."/>
            <person name="Rieger T.T."/>
            <person name="Ritchie M.G."/>
            <person name="Robin C."/>
            <person name="Rogers Y.H."/>
            <person name="Rohde C."/>
            <person name="Rozas J."/>
            <person name="Rubenfield M.J."/>
            <person name="Ruiz A."/>
            <person name="Russo S."/>
            <person name="Salzberg S.L."/>
            <person name="Sanchez-Gracia A."/>
            <person name="Saranga D.J."/>
            <person name="Sato H."/>
            <person name="Schaeffer S.W."/>
            <person name="Schatz M.C."/>
            <person name="Schlenke T."/>
            <person name="Schwartz R."/>
            <person name="Segarra C."/>
            <person name="Singh R.S."/>
            <person name="Sirot L."/>
            <person name="Sirota M."/>
            <person name="Sisneros N.B."/>
            <person name="Smith C.D."/>
            <person name="Smith T.F."/>
            <person name="Spieth J."/>
            <person name="Stage D.E."/>
            <person name="Stark A."/>
            <person name="Stephan W."/>
            <person name="Strausberg R.L."/>
            <person name="Strempel S."/>
            <person name="Sturgill D."/>
            <person name="Sutton G."/>
            <person name="Sutton G.G."/>
            <person name="Tao W."/>
            <person name="Teichmann S."/>
            <person name="Tobari Y.N."/>
            <person name="Tomimura Y."/>
            <person name="Tsolas J.M."/>
            <person name="Valente V.L."/>
            <person name="Venter E."/>
            <person name="Venter J.C."/>
            <person name="Vicario S."/>
            <person name="Vieira F.G."/>
            <person name="Vilella A.J."/>
            <person name="Villasante A."/>
            <person name="Walenz B."/>
            <person name="Wang J."/>
            <person name="Wasserman M."/>
            <person name="Watts T."/>
            <person name="Wilson D."/>
            <person name="Wilson R.K."/>
            <person name="Wing R.A."/>
            <person name="Wolfner M.F."/>
            <person name="Wong A."/>
            <person name="Wong G.K."/>
            <person name="Wu C.I."/>
            <person name="Wu G."/>
            <person name="Yamamoto D."/>
            <person name="Yang H.P."/>
            <person name="Yang S.P."/>
            <person name="Yorke J.A."/>
            <person name="Yoshida K."/>
            <person name="Zdobnov E."/>
            <person name="Zhang P."/>
            <person name="Zhang Y."/>
            <person name="Zimin A.V."/>
            <person name="Baldwin J."/>
            <person name="Abdouelleil A."/>
            <person name="Abdulkadir J."/>
            <person name="Abebe A."/>
            <person name="Abera B."/>
            <person name="Abreu J."/>
            <person name="Acer S.C."/>
            <person name="Aftuck L."/>
            <person name="Alexander A."/>
            <person name="An P."/>
            <person name="Anderson E."/>
            <person name="Anderson S."/>
            <person name="Arachi H."/>
            <person name="Azer M."/>
            <person name="Bachantsang P."/>
            <person name="Barry A."/>
            <person name="Bayul T."/>
            <person name="Berlin A."/>
            <person name="Bessette D."/>
            <person name="Bloom T."/>
            <person name="Blye J."/>
            <person name="Boguslavskiy L."/>
            <person name="Bonnet C."/>
            <person name="Boukhgalter B."/>
            <person name="Bourzgui I."/>
            <person name="Brown A."/>
            <person name="Cahill P."/>
            <person name="Channer S."/>
            <person name="Cheshatsang Y."/>
            <person name="Chuda L."/>
            <person name="Citroen M."/>
            <person name="Collymore A."/>
            <person name="Cooke P."/>
            <person name="Costello M."/>
            <person name="D'Aco K."/>
            <person name="Daza R."/>
            <person name="De Haan G."/>
            <person name="DeGray S."/>
            <person name="DeMaso C."/>
            <person name="Dhargay N."/>
            <person name="Dooley K."/>
            <person name="Dooley E."/>
            <person name="Doricent M."/>
            <person name="Dorje P."/>
            <person name="Dorjee K."/>
            <person name="Dupes A."/>
            <person name="Elong R."/>
            <person name="Falk J."/>
            <person name="Farina A."/>
            <person name="Faro S."/>
            <person name="Ferguson D."/>
            <person name="Fisher S."/>
            <person name="Foley C.D."/>
            <person name="Franke A."/>
            <person name="Friedrich D."/>
            <person name="Gadbois L."/>
            <person name="Gearin G."/>
            <person name="Gearin C.R."/>
            <person name="Giannoukos G."/>
            <person name="Goode T."/>
            <person name="Graham J."/>
            <person name="Grandbois E."/>
            <person name="Grewal S."/>
            <person name="Gyaltsen K."/>
            <person name="Hafez N."/>
            <person name="Hagos B."/>
            <person name="Hall J."/>
            <person name="Henson C."/>
            <person name="Hollinger A."/>
            <person name="Honan T."/>
            <person name="Huard M.D."/>
            <person name="Hughes L."/>
            <person name="Hurhula B."/>
            <person name="Husby M.E."/>
            <person name="Kamat A."/>
            <person name="Kanga B."/>
            <person name="Kashin S."/>
            <person name="Khazanovich D."/>
            <person name="Kisner P."/>
            <person name="Lance K."/>
            <person name="Lara M."/>
            <person name="Lee W."/>
            <person name="Lennon N."/>
            <person name="Letendre F."/>
            <person name="LeVine R."/>
            <person name="Lipovsky A."/>
            <person name="Liu X."/>
            <person name="Liu J."/>
            <person name="Liu S."/>
            <person name="Lokyitsang T."/>
            <person name="Lokyitsang Y."/>
            <person name="Lubonja R."/>
            <person name="Lui A."/>
            <person name="MacDonald P."/>
            <person name="Magnisalis V."/>
            <person name="Maru K."/>
            <person name="Matthews C."/>
            <person name="McCusker W."/>
            <person name="McDonough S."/>
            <person name="Mehta T."/>
            <person name="Meldrim J."/>
            <person name="Meneus L."/>
            <person name="Mihai O."/>
            <person name="Mihalev A."/>
            <person name="Mihova T."/>
            <person name="Mittelman R."/>
            <person name="Mlenga V."/>
            <person name="Montmayeur A."/>
            <person name="Mulrain L."/>
            <person name="Navidi A."/>
            <person name="Naylor J."/>
            <person name="Negash T."/>
            <person name="Nguyen T."/>
            <person name="Nguyen N."/>
            <person name="Nicol R."/>
            <person name="Norbu C."/>
            <person name="Norbu N."/>
            <person name="Novod N."/>
            <person name="O'Neill B."/>
            <person name="Osman S."/>
            <person name="Markiewicz E."/>
            <person name="Oyono O.L."/>
            <person name="Patti C."/>
            <person name="Phunkhang P."/>
            <person name="Pierre F."/>
            <person name="Priest M."/>
            <person name="Raghuraman S."/>
            <person name="Rege F."/>
            <person name="Reyes R."/>
            <person name="Rise C."/>
            <person name="Rogov P."/>
            <person name="Ross K."/>
            <person name="Ryan E."/>
            <person name="Settipalli S."/>
            <person name="Shea T."/>
            <person name="Sherpa N."/>
            <person name="Shi L."/>
            <person name="Shih D."/>
            <person name="Sparrow T."/>
            <person name="Spaulding J."/>
            <person name="Stalker J."/>
            <person name="Stange-Thomann N."/>
            <person name="Stavropoulos S."/>
            <person name="Stone C."/>
            <person name="Strader C."/>
            <person name="Tesfaye S."/>
            <person name="Thomson T."/>
            <person name="Thoulutsang Y."/>
            <person name="Thoulutsang D."/>
            <person name="Topham K."/>
            <person name="Topping I."/>
            <person name="Tsamla T."/>
            <person name="Vassiliev H."/>
            <person name="Vo A."/>
            <person name="Wangchuk T."/>
            <person name="Wangdi T."/>
            <person name="Weiand M."/>
            <person name="Wilkinson J."/>
            <person name="Wilson A."/>
            <person name="Yadav S."/>
            <person name="Young G."/>
            <person name="Yu Q."/>
            <person name="Zembek L."/>
            <person name="Zhong D."/>
            <person name="Zimmer A."/>
            <person name="Zwirko Z."/>
            <person name="Jaffe D.B."/>
            <person name="Alvarez P."/>
            <person name="Brockman W."/>
            <person name="Butler J."/>
            <person name="Chin C."/>
            <person name="Gnerre S."/>
            <person name="Grabherr M."/>
            <person name="Kleber M."/>
            <person name="Mauceli E."/>
            <person name="MacCallum I."/>
        </authorList>
    </citation>
    <scope>NUCLEOTIDE SEQUENCE [LARGE SCALE GENOMIC DNA]</scope>
    <source>
        <strain evidence="6">Tucson 14030-0811.24</strain>
    </source>
</reference>
<proteinExistence type="predicted"/>
<keyword evidence="6" id="KW-1185">Reference proteome</keyword>
<accession>B4MSQ5</accession>
<dbReference type="Proteomes" id="UP000007798">
    <property type="component" value="Unassembled WGS sequence"/>
</dbReference>
<comment type="subcellular location">
    <subcellularLocation>
        <location evidence="1">Nucleus</location>
    </subcellularLocation>
</comment>
<feature type="region of interest" description="Disordered" evidence="3">
    <location>
        <begin position="2043"/>
        <end position="2238"/>
    </location>
</feature>
<feature type="compositionally biased region" description="Polar residues" evidence="3">
    <location>
        <begin position="1126"/>
        <end position="1137"/>
    </location>
</feature>
<dbReference type="PANTHER" id="PTHR21583:SF8">
    <property type="entry name" value="PROTEIN ELYS"/>
    <property type="match status" value="1"/>
</dbReference>
<organism evidence="5 6">
    <name type="scientific">Drosophila willistoni</name>
    <name type="common">Fruit fly</name>
    <dbReference type="NCBI Taxonomy" id="7260"/>
    <lineage>
        <taxon>Eukaryota</taxon>
        <taxon>Metazoa</taxon>
        <taxon>Ecdysozoa</taxon>
        <taxon>Arthropoda</taxon>
        <taxon>Hexapoda</taxon>
        <taxon>Insecta</taxon>
        <taxon>Pterygota</taxon>
        <taxon>Neoptera</taxon>
        <taxon>Endopterygota</taxon>
        <taxon>Diptera</taxon>
        <taxon>Brachycera</taxon>
        <taxon>Muscomorpha</taxon>
        <taxon>Ephydroidea</taxon>
        <taxon>Drosophilidae</taxon>
        <taxon>Drosophila</taxon>
        <taxon>Sophophora</taxon>
    </lineage>
</organism>
<feature type="compositionally biased region" description="Acidic residues" evidence="3">
    <location>
        <begin position="1488"/>
        <end position="1501"/>
    </location>
</feature>
<feature type="domain" description="ELYS-like" evidence="4">
    <location>
        <begin position="723"/>
        <end position="951"/>
    </location>
</feature>
<dbReference type="PANTHER" id="PTHR21583">
    <property type="entry name" value="ELYS PROTEIN"/>
    <property type="match status" value="1"/>
</dbReference>
<feature type="region of interest" description="Disordered" evidence="3">
    <location>
        <begin position="1573"/>
        <end position="1601"/>
    </location>
</feature>
<evidence type="ECO:0000313" key="6">
    <source>
        <dbReference type="Proteomes" id="UP000007798"/>
    </source>
</evidence>
<sequence>MEWFEIELNGERTTTFPQLPVPWFAVEDADNDEELVELEGEESASLTGGIIFGGKWGWMTRRYASDATLIISCLETGYIIARHVFWTEHNDDPADNRSTCTSIRCVEELYPNQASKQLTILAICLETWTRGDRMNTMETHLAIYSVKWNQVLRRIHLDGILGSTLTFLSPEICWRTQNFRHFDGCLAIGSDDGTILIMDLNFKHLRSNRQSNPLESAPIVEIERISSQFQSISIESHMKKCRMKYNHSAVEINVANGGVRCLVVIDLIDGFAAGLDNGQIILYDLKGMKLLTILRTVEDLGNVSVERICCVVPPDDPKPCFYLNAMYQSDTRILALLHVISFSRSRIQMDRLHFEFQSSHTCARIQLDGPFCLAIGCSTASTAAIAGDNGTLLLVLCWYSEPEERNKMMLFDINQWYKDEMPYLIRLRDKPNCLAAFVLSERKHMGFGLQLKPSSILHFESLNRFDMHFYPNSLTFDCSLFNVKGYRYYAHNGIQSRFIDCLRQQKATLFLNPQVYHDDIIRLCLMPQFSELNPNATFSRTAMHEEILSVALEHKCLALLYDCARSWLDDSFLCNKVNPTELSLATLTNWIANRAKCIKNRCLELCQGIFDYNGYSLDERERKEFQVLSVQLKNLLELQTFIIKKGKSLLSDSVLDEYEANATALELVYNYQWLLYWFMQRDLLPEGNLMQHTSGQGQKTQLKQLQRDYDERRVQRKKANMPLYIDTLLQQNGLGNCMNDKQSYPPTTMKALMQMMLSTDAQLEQKHEVVLYLLMDLDRINQGLIVELDKTKPPLQEKKMSMVLSKQFHIFFNLREEVIKSVQSFWHLDRGDYWQAIDGLYDGIGKIRHYEDWQMKLIIENLLAANATRLAMRLVIRPPGPVSFPLYLRVLLANDRISEAFHYARLYDDDKGRPLLEHFFRHFINLGKFKVLTELSLREDEEQLIYRLLRETKTRKTDSVHLILLLQKFKYVEAVSFMDEVAVERQQAANELSNTILSAYRSTMAPVTQSIAGKYLQIRNRLDGQEVAANQSPDPFSCQLVKQSASSDMVGGIFQSSALSTHWATADYEASGQPTLTCQNVPFLRNSQHRGHILDGRGHGIQHRRHIVRSVPYQVVSKRQRERQNLETSPKPSNYSLQPRKRRRLLGEQLIADLQEFINRKKFEEQAEKSTQGPILGQSSVEPRGIFKRYPIAASSSSTEQAPQDLNRSERSQEFVQQSSNVTENVKLPGKSFFFPPPIPLDEAAAVEQTDEDETDEIIMEIQSRGGQHHESNESEPRKTSTKDFYFAPPIPLDPPVVRVAEEETEMEEEHDEILVEFQSRGEPQEPPVGQADSESSESDEEFMSPLSSANVSLVREPEPLPMAPPTGPQPRHPLLYGRTESSSGFGSFSATSMRLAHTASSRDFVPTVCSSKMGETTTYIKISERTTICGEMPEITEPSQILMPTSTTTNLGWSMPTRAGQLQDMLDTTLGMSSYDITSMEQRQEEGEPIQEMETEEEDQPSEREFEREQEERVRENMQFVQQEDQYEAEEQQQQTIELEDSSYNHPYIMTASEEDVVAVDAATVDPAIPGPAITNEEQLSSPTFSVSSGLSDNSSSEVQPLAANRLQEDPMYSIVVESTGSITTSRSVTHTPTSFLPSDTNVSQNSSPRAAHGVAGSGPGGIGEASPRSLYRANSLETVDDLDTTKGSLDDDDEEQVEDEDDCVIALDGTEVRGYVPRPQQVAGCSSAELFAFKDDDAAALGLARPNASLSLGATANSDSVIAETINLDTDDDEIINNEMAIQSDNQLCNNEYVEEPDEVQEDDSLFIVSSQPLEEMQEEEMEEEIQEEEIQEEEIQEEEIQEEEIQEEEIQEEEIQEEEIQEEDNESMGSQQLGHIEEAELSSDDIVTLVMDPVLERIQEEDEEEEEDQLQEMPDENEDAWGRRRQISESEEPPLKLAVSEDENEAPSYPLTPIRILRSHDRPRVATPTVDGPGMVVGVRRLRQRLHSGDFSTISPNPLQSPSSNRLTRATSTPPSSSISAGLTPSKRLRRISSQKHLFDAIDEQNNSRDFTQSPGPQTRSRSRLSLEAEPAPAPPQAAAAAAASTSSYKSRTAKRSHSTTSKPVIPPSAATAAPTYRRKLRSSSEPPTSIFQEAMAKAPIKSNRSKRRPSSTEEPSGHATRGTFVALDDQASTSRPNVRVLRARKSESERAPTPPNAASTEEINANPTSEDPPAENNEASVPPKKRGRPRNKIA</sequence>
<protein>
    <recommendedName>
        <fullName evidence="4">ELYS-like domain-containing protein</fullName>
    </recommendedName>
</protein>
<dbReference type="EMBL" id="CH963851">
    <property type="protein sequence ID" value="EDW75144.2"/>
    <property type="molecule type" value="Genomic_DNA"/>
</dbReference>
<feature type="compositionally biased region" description="Acidic residues" evidence="3">
    <location>
        <begin position="1902"/>
        <end position="1922"/>
    </location>
</feature>
<feature type="compositionally biased region" description="Polar residues" evidence="3">
    <location>
        <begin position="1993"/>
        <end position="2012"/>
    </location>
</feature>
<feature type="compositionally biased region" description="Polar residues" evidence="3">
    <location>
        <begin position="1194"/>
        <end position="1206"/>
    </location>
</feature>
<evidence type="ECO:0000313" key="5">
    <source>
        <dbReference type="EMBL" id="EDW75144.2"/>
    </source>
</evidence>
<dbReference type="SUPFAM" id="SSF50978">
    <property type="entry name" value="WD40 repeat-like"/>
    <property type="match status" value="1"/>
</dbReference>
<evidence type="ECO:0000256" key="2">
    <source>
        <dbReference type="ARBA" id="ARBA00023242"/>
    </source>
</evidence>
<dbReference type="InterPro" id="IPR036322">
    <property type="entry name" value="WD40_repeat_dom_sf"/>
</dbReference>
<feature type="compositionally biased region" description="Acidic residues" evidence="3">
    <location>
        <begin position="1818"/>
        <end position="1869"/>
    </location>
</feature>
<feature type="region of interest" description="Disordered" evidence="3">
    <location>
        <begin position="1900"/>
        <end position="2031"/>
    </location>
</feature>
<feature type="region of interest" description="Disordered" evidence="3">
    <location>
        <begin position="1191"/>
        <end position="1222"/>
    </location>
</feature>
<feature type="compositionally biased region" description="Polar residues" evidence="3">
    <location>
        <begin position="2047"/>
        <end position="2063"/>
    </location>
</feature>
<feature type="compositionally biased region" description="Pro residues" evidence="3">
    <location>
        <begin position="1360"/>
        <end position="1372"/>
    </location>
</feature>
<evidence type="ECO:0000256" key="3">
    <source>
        <dbReference type="SAM" id="MobiDB-lite"/>
    </source>
</evidence>
<dbReference type="GO" id="GO:0005634">
    <property type="term" value="C:nucleus"/>
    <property type="evidence" value="ECO:0007669"/>
    <property type="project" value="UniProtKB-SubCell"/>
</dbReference>
<feature type="compositionally biased region" description="Polar residues" evidence="3">
    <location>
        <begin position="1623"/>
        <end position="1650"/>
    </location>
</feature>
<name>B4MSQ5_DROWI</name>
<dbReference type="InterPro" id="IPR025151">
    <property type="entry name" value="ELYS_dom"/>
</dbReference>
<dbReference type="InParanoid" id="B4MSQ5"/>
<feature type="region of interest" description="Disordered" evidence="3">
    <location>
        <begin position="1357"/>
        <end position="1376"/>
    </location>
</feature>
<dbReference type="InterPro" id="IPR052620">
    <property type="entry name" value="ELYS/MEL-28_NucAsmblyFactor"/>
</dbReference>
<dbReference type="STRING" id="7260.B4MSQ5"/>
<dbReference type="eggNOG" id="ENOG502QU0D">
    <property type="taxonomic scope" value="Eukaryota"/>
</dbReference>
<feature type="compositionally biased region" description="Acidic residues" evidence="3">
    <location>
        <begin position="1692"/>
        <end position="1702"/>
    </location>
</feature>
<feature type="region of interest" description="Disordered" evidence="3">
    <location>
        <begin position="1116"/>
        <end position="1141"/>
    </location>
</feature>
<feature type="compositionally biased region" description="Basic and acidic residues" evidence="3">
    <location>
        <begin position="1502"/>
        <end position="1512"/>
    </location>
</feature>
<dbReference type="OrthoDB" id="6513151at2759"/>
<feature type="region of interest" description="Disordered" evidence="3">
    <location>
        <begin position="1319"/>
        <end position="1348"/>
    </location>
</feature>
<dbReference type="Pfam" id="PF13934">
    <property type="entry name" value="ELYS"/>
    <property type="match status" value="1"/>
</dbReference>
<feature type="region of interest" description="Disordered" evidence="3">
    <location>
        <begin position="1623"/>
        <end position="1702"/>
    </location>
</feature>
<feature type="compositionally biased region" description="Basic residues" evidence="3">
    <location>
        <begin position="2227"/>
        <end position="2238"/>
    </location>
</feature>
<evidence type="ECO:0000259" key="4">
    <source>
        <dbReference type="Pfam" id="PF13934"/>
    </source>
</evidence>
<feature type="compositionally biased region" description="Low complexity" evidence="3">
    <location>
        <begin position="2013"/>
        <end position="2024"/>
    </location>
</feature>
<evidence type="ECO:0000256" key="1">
    <source>
        <dbReference type="ARBA" id="ARBA00004123"/>
    </source>
</evidence>
<dbReference type="HOGENOM" id="CLU_232699_0_0_1"/>
<feature type="compositionally biased region" description="Polar residues" evidence="3">
    <location>
        <begin position="2200"/>
        <end position="2213"/>
    </location>
</feature>
<feature type="compositionally biased region" description="Low complexity" evidence="3">
    <location>
        <begin position="1587"/>
        <end position="1598"/>
    </location>
</feature>
<feature type="compositionally biased region" description="Basic and acidic residues" evidence="3">
    <location>
        <begin position="1268"/>
        <end position="1282"/>
    </location>
</feature>
<dbReference type="FunCoup" id="B4MSQ5">
    <property type="interactions" value="124"/>
</dbReference>
<feature type="region of interest" description="Disordered" evidence="3">
    <location>
        <begin position="1482"/>
        <end position="1512"/>
    </location>
</feature>
<keyword evidence="2" id="KW-0539">Nucleus</keyword>
<gene>
    <name evidence="5" type="primary">Dwil\GK20017</name>
    <name evidence="5" type="ORF">Dwil_GK20017</name>
</gene>
<feature type="region of interest" description="Disordered" evidence="3">
    <location>
        <begin position="1816"/>
        <end position="1874"/>
    </location>
</feature>
<feature type="compositionally biased region" description="Polar residues" evidence="3">
    <location>
        <begin position="1577"/>
        <end position="1586"/>
    </location>
</feature>